<proteinExistence type="inferred from homology"/>
<sequence>MFSKRILIRLQESCRVRNWAPTRLFASNEFEEKHNPSTQRAYEKTINQVTLLGRVGNEPLKKGTPEHTVVVFSLATHNNYRYETGEFKEKTDWHRICVFKPSLQDLTFSYLRKGMRIYVTGKIGYGSITDSGTTKAVTSIVAEDIIFLHHDGSG</sequence>
<dbReference type="HAMAP" id="MF_00984">
    <property type="entry name" value="SSB"/>
    <property type="match status" value="1"/>
</dbReference>
<dbReference type="PROSITE" id="PS50935">
    <property type="entry name" value="SSB"/>
    <property type="match status" value="1"/>
</dbReference>
<accession>A0A9P0H9A6</accession>
<organism evidence="3 4">
    <name type="scientific">Nezara viridula</name>
    <name type="common">Southern green stink bug</name>
    <name type="synonym">Cimex viridulus</name>
    <dbReference type="NCBI Taxonomy" id="85310"/>
    <lineage>
        <taxon>Eukaryota</taxon>
        <taxon>Metazoa</taxon>
        <taxon>Ecdysozoa</taxon>
        <taxon>Arthropoda</taxon>
        <taxon>Hexapoda</taxon>
        <taxon>Insecta</taxon>
        <taxon>Pterygota</taxon>
        <taxon>Neoptera</taxon>
        <taxon>Paraneoptera</taxon>
        <taxon>Hemiptera</taxon>
        <taxon>Heteroptera</taxon>
        <taxon>Panheteroptera</taxon>
        <taxon>Pentatomomorpha</taxon>
        <taxon>Pentatomoidea</taxon>
        <taxon>Pentatomidae</taxon>
        <taxon>Pentatominae</taxon>
        <taxon>Nezara</taxon>
    </lineage>
</organism>
<dbReference type="GO" id="GO:0042645">
    <property type="term" value="C:mitochondrial nucleoid"/>
    <property type="evidence" value="ECO:0007669"/>
    <property type="project" value="TreeGrafter"/>
</dbReference>
<dbReference type="InterPro" id="IPR000424">
    <property type="entry name" value="Primosome_PriB/ssb"/>
</dbReference>
<reference evidence="3" key="1">
    <citation type="submission" date="2022-01" db="EMBL/GenBank/DDBJ databases">
        <authorList>
            <person name="King R."/>
        </authorList>
    </citation>
    <scope>NUCLEOTIDE SEQUENCE</scope>
</reference>
<dbReference type="Proteomes" id="UP001152798">
    <property type="component" value="Chromosome 4"/>
</dbReference>
<protein>
    <recommendedName>
        <fullName evidence="5">Single-stranded DNA-binding protein, mitochondrial</fullName>
    </recommendedName>
</protein>
<gene>
    <name evidence="3" type="ORF">NEZAVI_LOCUS7550</name>
</gene>
<dbReference type="PANTHER" id="PTHR10302:SF0">
    <property type="entry name" value="SINGLE-STRANDED DNA-BINDING PROTEIN, MITOCHONDRIAL"/>
    <property type="match status" value="1"/>
</dbReference>
<dbReference type="AlphaFoldDB" id="A0A9P0H9A6"/>
<dbReference type="PANTHER" id="PTHR10302">
    <property type="entry name" value="SINGLE-STRANDED DNA-BINDING PROTEIN"/>
    <property type="match status" value="1"/>
</dbReference>
<dbReference type="CDD" id="cd04496">
    <property type="entry name" value="SSB_OBF"/>
    <property type="match status" value="1"/>
</dbReference>
<evidence type="ECO:0008006" key="5">
    <source>
        <dbReference type="Google" id="ProtNLM"/>
    </source>
</evidence>
<dbReference type="InterPro" id="IPR011344">
    <property type="entry name" value="ssDNA-bd"/>
</dbReference>
<dbReference type="Pfam" id="PF00436">
    <property type="entry name" value="SSB"/>
    <property type="match status" value="1"/>
</dbReference>
<evidence type="ECO:0000256" key="1">
    <source>
        <dbReference type="ARBA" id="ARBA00023125"/>
    </source>
</evidence>
<evidence type="ECO:0000313" key="4">
    <source>
        <dbReference type="Proteomes" id="UP001152798"/>
    </source>
</evidence>
<dbReference type="InterPro" id="IPR012340">
    <property type="entry name" value="NA-bd_OB-fold"/>
</dbReference>
<evidence type="ECO:0000256" key="2">
    <source>
        <dbReference type="PROSITE-ProRule" id="PRU00252"/>
    </source>
</evidence>
<dbReference type="GO" id="GO:0003697">
    <property type="term" value="F:single-stranded DNA binding"/>
    <property type="evidence" value="ECO:0007669"/>
    <property type="project" value="InterPro"/>
</dbReference>
<dbReference type="SUPFAM" id="SSF50249">
    <property type="entry name" value="Nucleic acid-binding proteins"/>
    <property type="match status" value="1"/>
</dbReference>
<dbReference type="EMBL" id="OV725080">
    <property type="protein sequence ID" value="CAH1397777.1"/>
    <property type="molecule type" value="Genomic_DNA"/>
</dbReference>
<keyword evidence="1 2" id="KW-0238">DNA-binding</keyword>
<evidence type="ECO:0000313" key="3">
    <source>
        <dbReference type="EMBL" id="CAH1397777.1"/>
    </source>
</evidence>
<keyword evidence="4" id="KW-1185">Reference proteome</keyword>
<dbReference type="GO" id="GO:0006264">
    <property type="term" value="P:mitochondrial DNA replication"/>
    <property type="evidence" value="ECO:0007669"/>
    <property type="project" value="TreeGrafter"/>
</dbReference>
<dbReference type="Gene3D" id="2.40.50.140">
    <property type="entry name" value="Nucleic acid-binding proteins"/>
    <property type="match status" value="1"/>
</dbReference>
<dbReference type="OrthoDB" id="1078367at2759"/>
<name>A0A9P0H9A6_NEZVI</name>
<dbReference type="NCBIfam" id="TIGR00621">
    <property type="entry name" value="ssb"/>
    <property type="match status" value="1"/>
</dbReference>